<dbReference type="InterPro" id="IPR036526">
    <property type="entry name" value="C-N_Hydrolase_sf"/>
</dbReference>
<comment type="caution">
    <text evidence="4">The sequence shown here is derived from an EMBL/GenBank/DDBJ whole genome shotgun (WGS) entry which is preliminary data.</text>
</comment>
<dbReference type="GO" id="GO:0016787">
    <property type="term" value="F:hydrolase activity"/>
    <property type="evidence" value="ECO:0007669"/>
    <property type="project" value="UniProtKB-KW"/>
</dbReference>
<sequence>MKARLVVGVSIALVVGVAVTLAVVLTLNRTKDKKVDRQYAETDHVVAVYDHVYISGPATSRDEALRIMRANADIFGHQMSLAKSKEVELIVFPEYGLTGYINKTGRESLHPYVETIPDVGTDESCMSCDSYQTGSETVNYISCQARNYSMYVVVNLLEKVECDNVKGCPYGDGILIYNTNVIFDPKGCIVAKYHKYHMWGNEKHTVDRPLNPEYIFIDTPLGRLGTFICFDAVFEEPSLALISRYKVDTILFPTMWTMLNASTQFYQNIVEYSSGFARRHKVNFLAANIRDHDQNCHGSAISTPIGIADAYYEPSQTEGKLLLAKISSIKNKKYSKITDSNHVEASNFTVVTPPDGRDYHVNPLDKTSDTVEVCYDRLCCKVEYENKTGSDTIILAAYSWFDLSENQPGEVCLLQTCRDESYDSCFDFPISESDIRFSHIRVSGHFVSSYVYQWW</sequence>
<gene>
    <name evidence="4" type="ORF">EB796_016223</name>
</gene>
<evidence type="ECO:0000259" key="3">
    <source>
        <dbReference type="PROSITE" id="PS50263"/>
    </source>
</evidence>
<dbReference type="Gene3D" id="3.60.110.10">
    <property type="entry name" value="Carbon-nitrogen hydrolase"/>
    <property type="match status" value="1"/>
</dbReference>
<dbReference type="EMBL" id="VXIV02002457">
    <property type="protein sequence ID" value="KAF6025470.1"/>
    <property type="molecule type" value="Genomic_DNA"/>
</dbReference>
<dbReference type="Pfam" id="PF19018">
    <property type="entry name" value="Vanin_C"/>
    <property type="match status" value="1"/>
</dbReference>
<evidence type="ECO:0000313" key="4">
    <source>
        <dbReference type="EMBL" id="KAF6025470.1"/>
    </source>
</evidence>
<comment type="similarity">
    <text evidence="1">Belongs to the carbon-nitrogen hydrolase superfamily. BTD/VNN family.</text>
</comment>
<dbReference type="SUPFAM" id="SSF56317">
    <property type="entry name" value="Carbon-nitrogen hydrolase"/>
    <property type="match status" value="1"/>
</dbReference>
<dbReference type="PANTHER" id="PTHR10609">
    <property type="entry name" value="BIOTINIDASE-RELATED"/>
    <property type="match status" value="1"/>
</dbReference>
<dbReference type="Proteomes" id="UP000593567">
    <property type="component" value="Unassembled WGS sequence"/>
</dbReference>
<dbReference type="PANTHER" id="PTHR10609:SF27">
    <property type="entry name" value="CN HYDROLASE DOMAIN-CONTAINING PROTEIN-RELATED"/>
    <property type="match status" value="1"/>
</dbReference>
<keyword evidence="2" id="KW-0378">Hydrolase</keyword>
<dbReference type="AlphaFoldDB" id="A0A7J7JGV2"/>
<keyword evidence="5" id="KW-1185">Reference proteome</keyword>
<evidence type="ECO:0000313" key="5">
    <source>
        <dbReference type="Proteomes" id="UP000593567"/>
    </source>
</evidence>
<dbReference type="OrthoDB" id="10250282at2759"/>
<dbReference type="InterPro" id="IPR040154">
    <property type="entry name" value="Biotinidase/VNN"/>
</dbReference>
<organism evidence="4 5">
    <name type="scientific">Bugula neritina</name>
    <name type="common">Brown bryozoan</name>
    <name type="synonym">Sertularia neritina</name>
    <dbReference type="NCBI Taxonomy" id="10212"/>
    <lineage>
        <taxon>Eukaryota</taxon>
        <taxon>Metazoa</taxon>
        <taxon>Spiralia</taxon>
        <taxon>Lophotrochozoa</taxon>
        <taxon>Bryozoa</taxon>
        <taxon>Gymnolaemata</taxon>
        <taxon>Cheilostomatida</taxon>
        <taxon>Flustrina</taxon>
        <taxon>Buguloidea</taxon>
        <taxon>Bugulidae</taxon>
        <taxon>Bugula</taxon>
    </lineage>
</organism>
<evidence type="ECO:0000256" key="2">
    <source>
        <dbReference type="ARBA" id="ARBA00022801"/>
    </source>
</evidence>
<proteinExistence type="inferred from homology"/>
<feature type="domain" description="CN hydrolase" evidence="3">
    <location>
        <begin position="54"/>
        <end position="328"/>
    </location>
</feature>
<dbReference type="InterPro" id="IPR003010">
    <property type="entry name" value="C-N_Hydrolase"/>
</dbReference>
<name>A0A7J7JGV2_BUGNE</name>
<dbReference type="Pfam" id="PF00795">
    <property type="entry name" value="CN_hydrolase"/>
    <property type="match status" value="1"/>
</dbReference>
<protein>
    <submittedName>
        <fullName evidence="4">VNN1</fullName>
    </submittedName>
</protein>
<reference evidence="4" key="1">
    <citation type="submission" date="2020-06" db="EMBL/GenBank/DDBJ databases">
        <title>Draft genome of Bugula neritina, a colonial animal packing powerful symbionts and potential medicines.</title>
        <authorList>
            <person name="Rayko M."/>
        </authorList>
    </citation>
    <scope>NUCLEOTIDE SEQUENCE [LARGE SCALE GENOMIC DNA]</scope>
    <source>
        <strain evidence="4">Kwan_BN1</strain>
    </source>
</reference>
<dbReference type="PROSITE" id="PS50263">
    <property type="entry name" value="CN_HYDROLASE"/>
    <property type="match status" value="1"/>
</dbReference>
<accession>A0A7J7JGV2</accession>
<dbReference type="InterPro" id="IPR043957">
    <property type="entry name" value="Vanin_C"/>
</dbReference>
<evidence type="ECO:0000256" key="1">
    <source>
        <dbReference type="ARBA" id="ARBA00008225"/>
    </source>
</evidence>